<accession>A0ABS1QB15</accession>
<name>A0ABS1QB15_9ACTN</name>
<reference evidence="1 2" key="1">
    <citation type="submission" date="2021-01" db="EMBL/GenBank/DDBJ databases">
        <title>WGS of actinomycetes isolated from Thailand.</title>
        <authorList>
            <person name="Thawai C."/>
        </authorList>
    </citation>
    <scope>NUCLEOTIDE SEQUENCE [LARGE SCALE GENOMIC DNA]</scope>
    <source>
        <strain evidence="1 2">CA3R110</strain>
    </source>
</reference>
<evidence type="ECO:0000313" key="1">
    <source>
        <dbReference type="EMBL" id="MBL1121151.1"/>
    </source>
</evidence>
<organism evidence="1 2">
    <name type="scientific">Streptomyces endocoffeicus</name>
    <dbReference type="NCBI Taxonomy" id="2898945"/>
    <lineage>
        <taxon>Bacteria</taxon>
        <taxon>Bacillati</taxon>
        <taxon>Actinomycetota</taxon>
        <taxon>Actinomycetes</taxon>
        <taxon>Kitasatosporales</taxon>
        <taxon>Streptomycetaceae</taxon>
        <taxon>Streptomyces</taxon>
    </lineage>
</organism>
<evidence type="ECO:0000313" key="2">
    <source>
        <dbReference type="Proteomes" id="UP000621510"/>
    </source>
</evidence>
<dbReference type="RefSeq" id="WP_201858874.1">
    <property type="nucleotide sequence ID" value="NZ_JAERRG010000166.1"/>
</dbReference>
<gene>
    <name evidence="1" type="ORF">JK364_54385</name>
</gene>
<keyword evidence="2" id="KW-1185">Reference proteome</keyword>
<sequence>MSRWVRRCAYINCSKPLSTNSRSDKHFCDRSCKIAHLRWHRHRLEAVTIGL</sequence>
<dbReference type="Proteomes" id="UP000621510">
    <property type="component" value="Unassembled WGS sequence"/>
</dbReference>
<proteinExistence type="predicted"/>
<dbReference type="EMBL" id="JAERRG010000166">
    <property type="protein sequence ID" value="MBL1121151.1"/>
    <property type="molecule type" value="Genomic_DNA"/>
</dbReference>
<protein>
    <submittedName>
        <fullName evidence="1">Uncharacterized protein</fullName>
    </submittedName>
</protein>
<comment type="caution">
    <text evidence="1">The sequence shown here is derived from an EMBL/GenBank/DDBJ whole genome shotgun (WGS) entry which is preliminary data.</text>
</comment>